<keyword evidence="2" id="KW-1185">Reference proteome</keyword>
<organism evidence="1 2">
    <name type="scientific">Cannabis sativa</name>
    <name type="common">Hemp</name>
    <name type="synonym">Marijuana</name>
    <dbReference type="NCBI Taxonomy" id="3483"/>
    <lineage>
        <taxon>Eukaryota</taxon>
        <taxon>Viridiplantae</taxon>
        <taxon>Streptophyta</taxon>
        <taxon>Embryophyta</taxon>
        <taxon>Tracheophyta</taxon>
        <taxon>Spermatophyta</taxon>
        <taxon>Magnoliopsida</taxon>
        <taxon>eudicotyledons</taxon>
        <taxon>Gunneridae</taxon>
        <taxon>Pentapetalae</taxon>
        <taxon>rosids</taxon>
        <taxon>fabids</taxon>
        <taxon>Rosales</taxon>
        <taxon>Cannabaceae</taxon>
        <taxon>Cannabis</taxon>
    </lineage>
</organism>
<proteinExistence type="predicted"/>
<dbReference type="Gramene" id="evm.model.ctgX55.1">
    <property type="protein sequence ID" value="cds.evm.model.ctgX55.1"/>
    <property type="gene ID" value="evm.TU.ctgX55.1"/>
</dbReference>
<reference evidence="1" key="1">
    <citation type="submission" date="2021-03" db="UniProtKB">
        <authorList>
            <consortium name="EnsemblPlants"/>
        </authorList>
    </citation>
    <scope>IDENTIFICATION</scope>
</reference>
<protein>
    <submittedName>
        <fullName evidence="1">Uncharacterized protein</fullName>
    </submittedName>
</protein>
<evidence type="ECO:0000313" key="1">
    <source>
        <dbReference type="EnsemblPlants" id="cds.evm.model.ctgX55.1"/>
    </source>
</evidence>
<sequence>MKHNIMRDKVRVSIVNHFSPSKVKTQFLNGELHAFCEDINGRLIQTQYERQTLRMSFVDHNTRPYKETSRYLADLLQVQAMADVFEEYLKTIDTVICKLQFLLSVASLLPSSLISDHESRLLYQFSTNITQCRRGLTVAFIQSLNQDIQKWMDEK</sequence>
<dbReference type="EnsemblPlants" id="evm.model.ctgX55.1">
    <property type="protein sequence ID" value="cds.evm.model.ctgX55.1"/>
    <property type="gene ID" value="evm.TU.ctgX55.1"/>
</dbReference>
<name>A0A803QSI8_CANSA</name>
<dbReference type="AlphaFoldDB" id="A0A803QSI8"/>
<accession>A0A803QSI8</accession>
<evidence type="ECO:0000313" key="2">
    <source>
        <dbReference type="Proteomes" id="UP000596661"/>
    </source>
</evidence>
<dbReference type="Proteomes" id="UP000596661">
    <property type="component" value="Unassembled WGS sequence"/>
</dbReference>